<evidence type="ECO:0000256" key="4">
    <source>
        <dbReference type="ARBA" id="ARBA00023015"/>
    </source>
</evidence>
<dbReference type="InterPro" id="IPR007219">
    <property type="entry name" value="XnlR_reg_dom"/>
</dbReference>
<dbReference type="InterPro" id="IPR036864">
    <property type="entry name" value="Zn2-C6_fun-type_DNA-bd_sf"/>
</dbReference>
<dbReference type="PANTHER" id="PTHR47540:SF1">
    <property type="entry name" value="ACTIVATOR OF STRESS GENES 1-RELATED"/>
    <property type="match status" value="1"/>
</dbReference>
<dbReference type="CDD" id="cd00067">
    <property type="entry name" value="GAL4"/>
    <property type="match status" value="1"/>
</dbReference>
<reference evidence="11 12" key="1">
    <citation type="journal article" date="2014" name="PLoS ONE">
        <title>De novo Genome Assembly of the Fungal Plant Pathogen Pyrenophora semeniperda.</title>
        <authorList>
            <person name="Soliai M.M."/>
            <person name="Meyer S.E."/>
            <person name="Udall J.A."/>
            <person name="Elzinga D.E."/>
            <person name="Hermansen R.A."/>
            <person name="Bodily P.M."/>
            <person name="Hart A.A."/>
            <person name="Coleman C.E."/>
        </authorList>
    </citation>
    <scope>NUCLEOTIDE SEQUENCE [LARGE SCALE GENOMIC DNA]</scope>
    <source>
        <strain evidence="11 12">CCB06</strain>
        <tissue evidence="11">Mycelium</tissue>
    </source>
</reference>
<feature type="compositionally biased region" description="Acidic residues" evidence="8">
    <location>
        <begin position="98"/>
        <end position="110"/>
    </location>
</feature>
<dbReference type="GO" id="GO:0005634">
    <property type="term" value="C:nucleus"/>
    <property type="evidence" value="ECO:0007669"/>
    <property type="project" value="UniProtKB-SubCell"/>
</dbReference>
<dbReference type="Gene3D" id="4.10.240.10">
    <property type="entry name" value="Zn(2)-C6 fungal-type DNA-binding domain"/>
    <property type="match status" value="1"/>
</dbReference>
<keyword evidence="9" id="KW-0812">Transmembrane</keyword>
<dbReference type="GO" id="GO:0008270">
    <property type="term" value="F:zinc ion binding"/>
    <property type="evidence" value="ECO:0007669"/>
    <property type="project" value="InterPro"/>
</dbReference>
<keyword evidence="3" id="KW-0862">Zinc</keyword>
<evidence type="ECO:0000313" key="11">
    <source>
        <dbReference type="EMBL" id="RMZ69908.1"/>
    </source>
</evidence>
<dbReference type="Pfam" id="PF00172">
    <property type="entry name" value="Zn_clus"/>
    <property type="match status" value="1"/>
</dbReference>
<evidence type="ECO:0000256" key="9">
    <source>
        <dbReference type="SAM" id="Phobius"/>
    </source>
</evidence>
<keyword evidence="12" id="KW-1185">Reference proteome</keyword>
<dbReference type="SMART" id="SM00066">
    <property type="entry name" value="GAL4"/>
    <property type="match status" value="1"/>
</dbReference>
<accession>A0A3M7M615</accession>
<evidence type="ECO:0000256" key="1">
    <source>
        <dbReference type="ARBA" id="ARBA00004123"/>
    </source>
</evidence>
<evidence type="ECO:0000256" key="5">
    <source>
        <dbReference type="ARBA" id="ARBA00023125"/>
    </source>
</evidence>
<feature type="compositionally biased region" description="Polar residues" evidence="8">
    <location>
        <begin position="815"/>
        <end position="829"/>
    </location>
</feature>
<gene>
    <name evidence="11" type="ORF">GMOD_00008845</name>
</gene>
<dbReference type="PROSITE" id="PS50048">
    <property type="entry name" value="ZN2_CY6_FUNGAL_2"/>
    <property type="match status" value="1"/>
</dbReference>
<dbReference type="GO" id="GO:0043565">
    <property type="term" value="F:sequence-specific DNA binding"/>
    <property type="evidence" value="ECO:0007669"/>
    <property type="project" value="TreeGrafter"/>
</dbReference>
<evidence type="ECO:0000259" key="10">
    <source>
        <dbReference type="PROSITE" id="PS50048"/>
    </source>
</evidence>
<keyword evidence="4" id="KW-0805">Transcription regulation</keyword>
<evidence type="ECO:0000256" key="3">
    <source>
        <dbReference type="ARBA" id="ARBA00022833"/>
    </source>
</evidence>
<keyword evidence="9" id="KW-1133">Transmembrane helix</keyword>
<keyword evidence="5" id="KW-0238">DNA-binding</keyword>
<dbReference type="Pfam" id="PF04082">
    <property type="entry name" value="Fungal_trans"/>
    <property type="match status" value="1"/>
</dbReference>
<dbReference type="GO" id="GO:0045944">
    <property type="term" value="P:positive regulation of transcription by RNA polymerase II"/>
    <property type="evidence" value="ECO:0007669"/>
    <property type="project" value="TreeGrafter"/>
</dbReference>
<keyword evidence="7" id="KW-0539">Nucleus</keyword>
<dbReference type="PANTHER" id="PTHR47540">
    <property type="entry name" value="THIAMINE REPRESSIBLE GENES REGULATORY PROTEIN THI5"/>
    <property type="match status" value="1"/>
</dbReference>
<dbReference type="CDD" id="cd12148">
    <property type="entry name" value="fungal_TF_MHR"/>
    <property type="match status" value="1"/>
</dbReference>
<protein>
    <submittedName>
        <fullName evidence="11">Transcriptional activator Mut3p</fullName>
    </submittedName>
</protein>
<dbReference type="OrthoDB" id="422427at2759"/>
<keyword evidence="2" id="KW-0479">Metal-binding</keyword>
<feature type="transmembrane region" description="Helical" evidence="9">
    <location>
        <begin position="677"/>
        <end position="697"/>
    </location>
</feature>
<dbReference type="InterPro" id="IPR001138">
    <property type="entry name" value="Zn2Cys6_DnaBD"/>
</dbReference>
<feature type="compositionally biased region" description="Pro residues" evidence="8">
    <location>
        <begin position="40"/>
        <end position="58"/>
    </location>
</feature>
<dbReference type="EMBL" id="KE747823">
    <property type="protein sequence ID" value="RMZ69908.1"/>
    <property type="molecule type" value="Genomic_DNA"/>
</dbReference>
<dbReference type="GO" id="GO:0000981">
    <property type="term" value="F:DNA-binding transcription factor activity, RNA polymerase II-specific"/>
    <property type="evidence" value="ECO:0007669"/>
    <property type="project" value="InterPro"/>
</dbReference>
<proteinExistence type="predicted"/>
<dbReference type="SMART" id="SM00906">
    <property type="entry name" value="Fungal_trans"/>
    <property type="match status" value="1"/>
</dbReference>
<dbReference type="Proteomes" id="UP000265663">
    <property type="component" value="Unassembled WGS sequence"/>
</dbReference>
<dbReference type="GO" id="GO:0006351">
    <property type="term" value="P:DNA-templated transcription"/>
    <property type="evidence" value="ECO:0007669"/>
    <property type="project" value="InterPro"/>
</dbReference>
<feature type="compositionally biased region" description="Low complexity" evidence="8">
    <location>
        <begin position="802"/>
        <end position="813"/>
    </location>
</feature>
<feature type="compositionally biased region" description="Basic and acidic residues" evidence="8">
    <location>
        <begin position="1"/>
        <end position="13"/>
    </location>
</feature>
<keyword evidence="9" id="KW-0472">Membrane</keyword>
<evidence type="ECO:0000256" key="7">
    <source>
        <dbReference type="ARBA" id="ARBA00023242"/>
    </source>
</evidence>
<evidence type="ECO:0000256" key="6">
    <source>
        <dbReference type="ARBA" id="ARBA00023163"/>
    </source>
</evidence>
<evidence type="ECO:0000256" key="2">
    <source>
        <dbReference type="ARBA" id="ARBA00022723"/>
    </source>
</evidence>
<dbReference type="SUPFAM" id="SSF57701">
    <property type="entry name" value="Zn2/Cys6 DNA-binding domain"/>
    <property type="match status" value="1"/>
</dbReference>
<name>A0A3M7M615_9PLEO</name>
<evidence type="ECO:0000256" key="8">
    <source>
        <dbReference type="SAM" id="MobiDB-lite"/>
    </source>
</evidence>
<comment type="subcellular location">
    <subcellularLocation>
        <location evidence="1">Nucleus</location>
    </subcellularLocation>
</comment>
<feature type="region of interest" description="Disordered" evidence="8">
    <location>
        <begin position="1"/>
        <end position="127"/>
    </location>
</feature>
<feature type="region of interest" description="Disordered" evidence="8">
    <location>
        <begin position="1016"/>
        <end position="1035"/>
    </location>
</feature>
<dbReference type="InterPro" id="IPR051711">
    <property type="entry name" value="Stress_Response_Reg"/>
</dbReference>
<evidence type="ECO:0000313" key="12">
    <source>
        <dbReference type="Proteomes" id="UP000265663"/>
    </source>
</evidence>
<organism evidence="11 12">
    <name type="scientific">Pyrenophora seminiperda CCB06</name>
    <dbReference type="NCBI Taxonomy" id="1302712"/>
    <lineage>
        <taxon>Eukaryota</taxon>
        <taxon>Fungi</taxon>
        <taxon>Dikarya</taxon>
        <taxon>Ascomycota</taxon>
        <taxon>Pezizomycotina</taxon>
        <taxon>Dothideomycetes</taxon>
        <taxon>Pleosporomycetidae</taxon>
        <taxon>Pleosporales</taxon>
        <taxon>Pleosporineae</taxon>
        <taxon>Pleosporaceae</taxon>
        <taxon>Pyrenophora</taxon>
    </lineage>
</organism>
<dbReference type="AlphaFoldDB" id="A0A3M7M615"/>
<feature type="compositionally biased region" description="Polar residues" evidence="8">
    <location>
        <begin position="69"/>
        <end position="80"/>
    </location>
</feature>
<keyword evidence="6" id="KW-0804">Transcription</keyword>
<feature type="domain" description="Zn(2)-C6 fungal-type" evidence="10">
    <location>
        <begin position="128"/>
        <end position="148"/>
    </location>
</feature>
<feature type="region of interest" description="Disordered" evidence="8">
    <location>
        <begin position="754"/>
        <end position="870"/>
    </location>
</feature>
<sequence>MLTDDSAEHERFDTGVQGRDGASAHASEGASLMLRADPQASPPPRNPCQEHPPAPQSPPATGHALYPTPMTSPALTTTESLAVGSARSGPAEVHPEDTSEFGDENSDPNDDQTAPKPQPQKRRRVTRACDECRRKKIKCDGKQPCTHCTVYSYGEFPAESEIDFMHANRAAQNESQLKRAKALLHVVLPTVDLNDPTIDAHLQNGLLPQLPQAVSRPLAMPVGSPVPQRHVLPQNDDMSDSHLEAMVKATGQLDLDEEGNWDYQGHSSGLSFMRGLRQFDDMFQIPSDDSPSHRHRTMSNDPPSPSNLSIAGSTAGSASVVLPSQEEARILCDSAIIQYSAMLRVVHLPTFYKQMARIYEVPTESYNSADTGFLPLLYAVLALGKLYSDSEDGVDVPTYDALTDEGLKYFKASRQLLDITDCRDLTSLQAIIFMIQFLQSSAKLSTCYAYIGVALRSALRMGLHRSFNVKFNPIESETRKRIFWVIRRMDTYVGAMLGLPRFLEDEDIDQEWPVEVDDEYITETEILPMPEGSISVMAAFNAHTRLVQVLNKTCKYVYPIKGTQSSAKGSVTYTVGYSKIREIEQDLALWLDELPVALKPGGEAPPIIKRVQQLLRMAFGHAQLLLYRPFLHYVSQSCNVSRIDQRAFACASACVNVSRNIIHISTEMRKRGLLAGAYWFSMYTTFFAIVSILYFVLENPTSPTSFELLRDAVEGKEVLTYFAKRSQAADRCSTALEGMFERLPESIRHGGEIIASKKRRQGSSPKSLAARPTFLGNEAAGPRRASTYPDSIPNVKTAGQAQPFSSSNNQFSSHGLGSSYPSHSMTNPNLFDGVPDLTPTSSNDSLPSFGMGTIHDSQQPSTFSSSGLGGSFADPSGLNVPITDISTMMFPSADPLAYPNQPMTAFENKHPQAFDRATGTPVTGRHPPQLSGSIDPKVHPAVFAPTSMPNGQGRHMNDPEAQLFGPMPMYLMQGAQQYRGYPHQPGMQMPGPSNMQFNELLAHGDWSQTFMDPALNMNNGRPPLSNQHFSQQGWR</sequence>
<feature type="region of interest" description="Disordered" evidence="8">
    <location>
        <begin position="286"/>
        <end position="312"/>
    </location>
</feature>